<dbReference type="Gene3D" id="3.60.10.10">
    <property type="entry name" value="Endonuclease/exonuclease/phosphatase"/>
    <property type="match status" value="1"/>
</dbReference>
<organism evidence="1 2">
    <name type="scientific">Panicum virgatum</name>
    <name type="common">Blackwell switchgrass</name>
    <dbReference type="NCBI Taxonomy" id="38727"/>
    <lineage>
        <taxon>Eukaryota</taxon>
        <taxon>Viridiplantae</taxon>
        <taxon>Streptophyta</taxon>
        <taxon>Embryophyta</taxon>
        <taxon>Tracheophyta</taxon>
        <taxon>Spermatophyta</taxon>
        <taxon>Magnoliopsida</taxon>
        <taxon>Liliopsida</taxon>
        <taxon>Poales</taxon>
        <taxon>Poaceae</taxon>
        <taxon>PACMAD clade</taxon>
        <taxon>Panicoideae</taxon>
        <taxon>Panicodae</taxon>
        <taxon>Paniceae</taxon>
        <taxon>Panicinae</taxon>
        <taxon>Panicum</taxon>
        <taxon>Panicum sect. Hiantes</taxon>
    </lineage>
</organism>
<keyword evidence="2" id="KW-1185">Reference proteome</keyword>
<sequence length="299" mass="35089">MNVLVWNCRGVGNSRTVRDLTALVQSYNPKLVFLLETRQSEERMQNLRWRLGLKGCLARSCVGRSDGIALFWDESLVVNLITIADKVINVTVHEDPASAPWRISFFYGELRVEDRHLTWEFMKNVWVRLDRAVANDEWCNLFDQASVEHLVSPCSDHCPILRYEIMWEREQSLGDVIMEAWDSGPAKISLASFASALKGVMQSLHSWSREKFGSVRRKIEELRTRLAELNGMMDDDSRAEARRTAAAMYEMLYREEMMWLQRSRILWLREGYRNTKFFHQKSIWHSRKNRIKRLKAENG</sequence>
<dbReference type="InterPro" id="IPR036691">
    <property type="entry name" value="Endo/exonu/phosph_ase_sf"/>
</dbReference>
<dbReference type="EMBL" id="CM029043">
    <property type="protein sequence ID" value="KAG2613942.1"/>
    <property type="molecule type" value="Genomic_DNA"/>
</dbReference>
<dbReference type="PANTHER" id="PTHR35218">
    <property type="entry name" value="RNASE H DOMAIN-CONTAINING PROTEIN"/>
    <property type="match status" value="1"/>
</dbReference>
<dbReference type="PANTHER" id="PTHR35218:SF9">
    <property type="entry name" value="ENDONUCLEASE_EXONUCLEASE_PHOSPHATASE DOMAIN-CONTAINING PROTEIN"/>
    <property type="match status" value="1"/>
</dbReference>
<proteinExistence type="predicted"/>
<evidence type="ECO:0008006" key="3">
    <source>
        <dbReference type="Google" id="ProtNLM"/>
    </source>
</evidence>
<comment type="caution">
    <text evidence="1">The sequence shown here is derived from an EMBL/GenBank/DDBJ whole genome shotgun (WGS) entry which is preliminary data.</text>
</comment>
<dbReference type="Proteomes" id="UP000823388">
    <property type="component" value="Chromosome 4K"/>
</dbReference>
<dbReference type="SUPFAM" id="SSF56219">
    <property type="entry name" value="DNase I-like"/>
    <property type="match status" value="1"/>
</dbReference>
<evidence type="ECO:0000313" key="2">
    <source>
        <dbReference type="Proteomes" id="UP000823388"/>
    </source>
</evidence>
<gene>
    <name evidence="1" type="ORF">PVAP13_4KG383101</name>
</gene>
<reference evidence="1" key="1">
    <citation type="submission" date="2020-05" db="EMBL/GenBank/DDBJ databases">
        <title>WGS assembly of Panicum virgatum.</title>
        <authorList>
            <person name="Lovell J.T."/>
            <person name="Jenkins J."/>
            <person name="Shu S."/>
            <person name="Juenger T.E."/>
            <person name="Schmutz J."/>
        </authorList>
    </citation>
    <scope>NUCLEOTIDE SEQUENCE</scope>
    <source>
        <strain evidence="1">AP13</strain>
    </source>
</reference>
<evidence type="ECO:0000313" key="1">
    <source>
        <dbReference type="EMBL" id="KAG2613942.1"/>
    </source>
</evidence>
<accession>A0A8T0TPH2</accession>
<protein>
    <recommendedName>
        <fullName evidence="3">Endonuclease/exonuclease/phosphatase domain-containing protein</fullName>
    </recommendedName>
</protein>
<dbReference type="AlphaFoldDB" id="A0A8T0TPH2"/>
<name>A0A8T0TPH2_PANVG</name>